<dbReference type="STRING" id="1416806.CAL12_03130"/>
<dbReference type="GO" id="GO:0000908">
    <property type="term" value="F:taurine dioxygenase activity"/>
    <property type="evidence" value="ECO:0007669"/>
    <property type="project" value="TreeGrafter"/>
</dbReference>
<keyword evidence="8" id="KW-1185">Reference proteome</keyword>
<dbReference type="Gene3D" id="3.60.130.10">
    <property type="entry name" value="Clavaminate synthase-like"/>
    <property type="match status" value="1"/>
</dbReference>
<dbReference type="EMBL" id="CP021108">
    <property type="protein sequence ID" value="ARP79914.1"/>
    <property type="molecule type" value="Genomic_DNA"/>
</dbReference>
<comment type="similarity">
    <text evidence="1">Belongs to the TfdA dioxygenase family.</text>
</comment>
<dbReference type="SUPFAM" id="SSF51197">
    <property type="entry name" value="Clavaminate synthase-like"/>
    <property type="match status" value="1"/>
</dbReference>
<sequence>MYSHIQVRPLSGALGAEVFGASLAGEMPQATIAEIKRAFNEYQVIFFRDQEASDHDLARFARHFGDLAVLPPHRQHPGQFPELLVIDKKPDTGLVFGWEWHSDTTHLEVPPLGSVLAARQLPPVGGDTMFANQYMAYDTLSDAMKAMLDGVKAVHSNSRILASLEVDDVLAPGQGLGNKDGTMSAVHPVVRTHPDTGRKALFVNKMHTERFEGMTLAESQPLLNYLYEHSTRPEFTCRFRWEPGSIAFWDNRCCQHLALDDYPGQRRLMHRVQIRGTRPV</sequence>
<dbReference type="InterPro" id="IPR042098">
    <property type="entry name" value="TauD-like_sf"/>
</dbReference>
<dbReference type="PANTHER" id="PTHR30468">
    <property type="entry name" value="ALPHA-KETOGLUTARATE-DEPENDENT SULFONATE DIOXYGENASE"/>
    <property type="match status" value="1"/>
</dbReference>
<name>A0A1W6YG12_9BORD</name>
<keyword evidence="4" id="KW-0560">Oxidoreductase</keyword>
<evidence type="ECO:0000256" key="5">
    <source>
        <dbReference type="ARBA" id="ARBA00023004"/>
    </source>
</evidence>
<dbReference type="Proteomes" id="UP000194151">
    <property type="component" value="Chromosome"/>
</dbReference>
<organism evidence="7 8">
    <name type="scientific">Bordetella genomosp. 8</name>
    <dbReference type="NCBI Taxonomy" id="1416806"/>
    <lineage>
        <taxon>Bacteria</taxon>
        <taxon>Pseudomonadati</taxon>
        <taxon>Pseudomonadota</taxon>
        <taxon>Betaproteobacteria</taxon>
        <taxon>Burkholderiales</taxon>
        <taxon>Alcaligenaceae</taxon>
        <taxon>Bordetella</taxon>
    </lineage>
</organism>
<evidence type="ECO:0000256" key="2">
    <source>
        <dbReference type="ARBA" id="ARBA00022723"/>
    </source>
</evidence>
<dbReference type="GO" id="GO:0006790">
    <property type="term" value="P:sulfur compound metabolic process"/>
    <property type="evidence" value="ECO:0007669"/>
    <property type="project" value="TreeGrafter"/>
</dbReference>
<evidence type="ECO:0000313" key="7">
    <source>
        <dbReference type="EMBL" id="ARP79914.1"/>
    </source>
</evidence>
<dbReference type="GO" id="GO:0005737">
    <property type="term" value="C:cytoplasm"/>
    <property type="evidence" value="ECO:0007669"/>
    <property type="project" value="TreeGrafter"/>
</dbReference>
<feature type="domain" description="TauD/TfdA-like" evidence="6">
    <location>
        <begin position="6"/>
        <end position="272"/>
    </location>
</feature>
<keyword evidence="5" id="KW-0408">Iron</keyword>
<evidence type="ECO:0000256" key="1">
    <source>
        <dbReference type="ARBA" id="ARBA00005896"/>
    </source>
</evidence>
<evidence type="ECO:0000259" key="6">
    <source>
        <dbReference type="Pfam" id="PF02668"/>
    </source>
</evidence>
<dbReference type="AlphaFoldDB" id="A0A1W6YG12"/>
<dbReference type="InterPro" id="IPR003819">
    <property type="entry name" value="TauD/TfdA-like"/>
</dbReference>
<evidence type="ECO:0000256" key="3">
    <source>
        <dbReference type="ARBA" id="ARBA00022964"/>
    </source>
</evidence>
<dbReference type="Pfam" id="PF02668">
    <property type="entry name" value="TauD"/>
    <property type="match status" value="1"/>
</dbReference>
<proteinExistence type="inferred from homology"/>
<dbReference type="GO" id="GO:0046872">
    <property type="term" value="F:metal ion binding"/>
    <property type="evidence" value="ECO:0007669"/>
    <property type="project" value="UniProtKB-KW"/>
</dbReference>
<gene>
    <name evidence="7" type="ORF">CAL12_03130</name>
</gene>
<dbReference type="InterPro" id="IPR051323">
    <property type="entry name" value="AtsK-like"/>
</dbReference>
<dbReference type="PANTHER" id="PTHR30468:SF1">
    <property type="entry name" value="ALPHA-KETOGLUTARATE-DEPENDENT SULFONATE DIOXYGENASE"/>
    <property type="match status" value="1"/>
</dbReference>
<dbReference type="OrthoDB" id="8893262at2"/>
<protein>
    <recommendedName>
        <fullName evidence="6">TauD/TfdA-like domain-containing protein</fullName>
    </recommendedName>
</protein>
<keyword evidence="3" id="KW-0223">Dioxygenase</keyword>
<evidence type="ECO:0000313" key="8">
    <source>
        <dbReference type="Proteomes" id="UP000194151"/>
    </source>
</evidence>
<reference evidence="7 8" key="1">
    <citation type="submission" date="2017-05" db="EMBL/GenBank/DDBJ databases">
        <title>Complete and WGS of Bordetella genogroups.</title>
        <authorList>
            <person name="Spilker T."/>
            <person name="LiPuma J."/>
        </authorList>
    </citation>
    <scope>NUCLEOTIDE SEQUENCE [LARGE SCALE GENOMIC DNA]</scope>
    <source>
        <strain evidence="7 8">AU19157</strain>
    </source>
</reference>
<dbReference type="KEGG" id="bgv:CAL12_03130"/>
<evidence type="ECO:0000256" key="4">
    <source>
        <dbReference type="ARBA" id="ARBA00023002"/>
    </source>
</evidence>
<accession>A0A1W6YG12</accession>
<keyword evidence="2" id="KW-0479">Metal-binding</keyword>
<dbReference type="RefSeq" id="WP_086063146.1">
    <property type="nucleotide sequence ID" value="NZ_CP021108.1"/>
</dbReference>